<dbReference type="Proteomes" id="UP000051461">
    <property type="component" value="Unassembled WGS sequence"/>
</dbReference>
<dbReference type="InterPro" id="IPR012349">
    <property type="entry name" value="Split_barrel_FMN-bd"/>
</dbReference>
<dbReference type="SUPFAM" id="SSF50475">
    <property type="entry name" value="FMN-binding split barrel"/>
    <property type="match status" value="1"/>
</dbReference>
<dbReference type="EMBL" id="AZDA01000007">
    <property type="protein sequence ID" value="KRK40626.1"/>
    <property type="molecule type" value="Genomic_DNA"/>
</dbReference>
<keyword evidence="2" id="KW-1185">Reference proteome</keyword>
<dbReference type="RefSeq" id="WP_235807433.1">
    <property type="nucleotide sequence ID" value="NZ_AZDA01000007.1"/>
</dbReference>
<organism evidence="1 2">
    <name type="scientific">Loigolactobacillus bifermentans DSM 20003</name>
    <dbReference type="NCBI Taxonomy" id="1423726"/>
    <lineage>
        <taxon>Bacteria</taxon>
        <taxon>Bacillati</taxon>
        <taxon>Bacillota</taxon>
        <taxon>Bacilli</taxon>
        <taxon>Lactobacillales</taxon>
        <taxon>Lactobacillaceae</taxon>
        <taxon>Loigolactobacillus</taxon>
    </lineage>
</organism>
<reference evidence="1 2" key="1">
    <citation type="journal article" date="2015" name="Genome Announc.">
        <title>Expanding the biotechnology potential of lactobacilli through comparative genomics of 213 strains and associated genera.</title>
        <authorList>
            <person name="Sun Z."/>
            <person name="Harris H.M."/>
            <person name="McCann A."/>
            <person name="Guo C."/>
            <person name="Argimon S."/>
            <person name="Zhang W."/>
            <person name="Yang X."/>
            <person name="Jeffery I.B."/>
            <person name="Cooney J.C."/>
            <person name="Kagawa T.F."/>
            <person name="Liu W."/>
            <person name="Song Y."/>
            <person name="Salvetti E."/>
            <person name="Wrobel A."/>
            <person name="Rasinkangas P."/>
            <person name="Parkhill J."/>
            <person name="Rea M.C."/>
            <person name="O'Sullivan O."/>
            <person name="Ritari J."/>
            <person name="Douillard F.P."/>
            <person name="Paul Ross R."/>
            <person name="Yang R."/>
            <person name="Briner A.E."/>
            <person name="Felis G.E."/>
            <person name="de Vos W.M."/>
            <person name="Barrangou R."/>
            <person name="Klaenhammer T.R."/>
            <person name="Caufield P.W."/>
            <person name="Cui Y."/>
            <person name="Zhang H."/>
            <person name="O'Toole P.W."/>
        </authorList>
    </citation>
    <scope>NUCLEOTIDE SEQUENCE [LARGE SCALE GENOMIC DNA]</scope>
    <source>
        <strain evidence="1 2">DSM 20003</strain>
    </source>
</reference>
<accession>A0A0R1HAC0</accession>
<dbReference type="AlphaFoldDB" id="A0A0R1HAC0"/>
<evidence type="ECO:0000313" key="2">
    <source>
        <dbReference type="Proteomes" id="UP000051461"/>
    </source>
</evidence>
<dbReference type="Gene3D" id="2.30.110.10">
    <property type="entry name" value="Electron Transport, Fmn-binding Protein, Chain A"/>
    <property type="match status" value="1"/>
</dbReference>
<dbReference type="STRING" id="1423726.FC07_GL000034"/>
<name>A0A0R1HAC0_9LACO</name>
<comment type="caution">
    <text evidence="1">The sequence shown here is derived from an EMBL/GenBank/DDBJ whole genome shotgun (WGS) entry which is preliminary data.</text>
</comment>
<protein>
    <submittedName>
        <fullName evidence="1">Flavin mononucleotide-binding protein</fullName>
    </submittedName>
</protein>
<gene>
    <name evidence="1" type="ORF">FC07_GL000034</name>
</gene>
<proteinExistence type="predicted"/>
<sequence length="139" mass="15281">MNLEYKMKIEVAHLAIDNEKFLDVLQHEGAVAIITLAPVPTAVTNTWMSYLRLDKANDKIYIPAAGMHSVEEVVAQDNHLKLTMGSKEVEGTVGPGAGFHVTGTGKFIDNGPVFDQMKADFPWVTRVLEISVTDISQKI</sequence>
<dbReference type="PATRIC" id="fig|1423726.3.peg.36"/>
<evidence type="ECO:0000313" key="1">
    <source>
        <dbReference type="EMBL" id="KRK40626.1"/>
    </source>
</evidence>